<gene>
    <name evidence="2" type="ORF">UFOPK3197_01191</name>
</gene>
<dbReference type="AlphaFoldDB" id="A0A6J7AKG1"/>
<reference evidence="2" key="1">
    <citation type="submission" date="2020-05" db="EMBL/GenBank/DDBJ databases">
        <authorList>
            <person name="Chiriac C."/>
            <person name="Salcher M."/>
            <person name="Ghai R."/>
            <person name="Kavagutti S V."/>
        </authorList>
    </citation>
    <scope>NUCLEOTIDE SEQUENCE</scope>
</reference>
<organism evidence="2">
    <name type="scientific">freshwater metagenome</name>
    <dbReference type="NCBI Taxonomy" id="449393"/>
    <lineage>
        <taxon>unclassified sequences</taxon>
        <taxon>metagenomes</taxon>
        <taxon>ecological metagenomes</taxon>
    </lineage>
</organism>
<proteinExistence type="predicted"/>
<feature type="region of interest" description="Disordered" evidence="1">
    <location>
        <begin position="24"/>
        <end position="49"/>
    </location>
</feature>
<accession>A0A6J7AKG1</accession>
<dbReference type="EMBL" id="CAFABI010000180">
    <property type="protein sequence ID" value="CAB4833267.1"/>
    <property type="molecule type" value="Genomic_DNA"/>
</dbReference>
<name>A0A6J7AKG1_9ZZZZ</name>
<evidence type="ECO:0000313" key="2">
    <source>
        <dbReference type="EMBL" id="CAB4833267.1"/>
    </source>
</evidence>
<evidence type="ECO:0000256" key="1">
    <source>
        <dbReference type="SAM" id="MobiDB-lite"/>
    </source>
</evidence>
<sequence length="49" mass="5036">MVASSQTLPPAVLPNLVPSALASNGTVNACPLPPSTRRIRSSPATIFPH</sequence>
<protein>
    <submittedName>
        <fullName evidence="2">Unannotated protein</fullName>
    </submittedName>
</protein>